<dbReference type="Proteomes" id="UP000245657">
    <property type="component" value="Unassembled WGS sequence"/>
</dbReference>
<reference evidence="1 2" key="1">
    <citation type="submission" date="2018-05" db="EMBL/GenBank/DDBJ databases">
        <title>Draft genome of Methanospirillum lacunae Ki8-1.</title>
        <authorList>
            <person name="Dueholm M.S."/>
            <person name="Nielsen P.H."/>
            <person name="Bakmann L.F."/>
            <person name="Otzen D.E."/>
        </authorList>
    </citation>
    <scope>NUCLEOTIDE SEQUENCE [LARGE SCALE GENOMIC DNA]</scope>
    <source>
        <strain evidence="1 2">Ki8-1</strain>
    </source>
</reference>
<dbReference type="OrthoDB" id="382649at2157"/>
<organism evidence="1 2">
    <name type="scientific">Methanospirillum lacunae</name>
    <dbReference type="NCBI Taxonomy" id="668570"/>
    <lineage>
        <taxon>Archaea</taxon>
        <taxon>Methanobacteriati</taxon>
        <taxon>Methanobacteriota</taxon>
        <taxon>Stenosarchaea group</taxon>
        <taxon>Methanomicrobia</taxon>
        <taxon>Methanomicrobiales</taxon>
        <taxon>Methanospirillaceae</taxon>
        <taxon>Methanospirillum</taxon>
    </lineage>
</organism>
<comment type="caution">
    <text evidence="1">The sequence shown here is derived from an EMBL/GenBank/DDBJ whole genome shotgun (WGS) entry which is preliminary data.</text>
</comment>
<name>A0A2V2N790_9EURY</name>
<evidence type="ECO:0000313" key="2">
    <source>
        <dbReference type="Proteomes" id="UP000245657"/>
    </source>
</evidence>
<evidence type="ECO:0000313" key="1">
    <source>
        <dbReference type="EMBL" id="PWR71411.1"/>
    </source>
</evidence>
<gene>
    <name evidence="1" type="ORF">DK846_11130</name>
</gene>
<protein>
    <submittedName>
        <fullName evidence="1">Uncharacterized protein</fullName>
    </submittedName>
</protein>
<dbReference type="RefSeq" id="WP_109969029.1">
    <property type="nucleotide sequence ID" value="NZ_CP176093.1"/>
</dbReference>
<sequence>MDYFIKETKSCRCGAINVFYDADTLKSGYECLECGQNIENSNLNINIQEFIQKTLPKNIQPKIIDHKILLNTHDCAILLNSNLQNESIPNLQRKVRKYINDGLIDGEKIRARYLVNWPSLFNYIRLSKKEKPKLSTKEVSCLLGISVEKIRKMLYNDTHPQYYGYKLNPKGKWIIEER</sequence>
<proteinExistence type="predicted"/>
<dbReference type="AlphaFoldDB" id="A0A2V2N790"/>
<dbReference type="GeneID" id="97546960"/>
<accession>A0A2V2N790</accession>
<keyword evidence="2" id="KW-1185">Reference proteome</keyword>
<dbReference type="EMBL" id="QGMY01000008">
    <property type="protein sequence ID" value="PWR71411.1"/>
    <property type="molecule type" value="Genomic_DNA"/>
</dbReference>